<evidence type="ECO:0000259" key="8">
    <source>
        <dbReference type="PROSITE" id="PS50850"/>
    </source>
</evidence>
<accession>A0AAD4HYU5</accession>
<evidence type="ECO:0000256" key="5">
    <source>
        <dbReference type="ARBA" id="ARBA00023136"/>
    </source>
</evidence>
<evidence type="ECO:0000313" key="9">
    <source>
        <dbReference type="EMBL" id="KAG7287685.1"/>
    </source>
</evidence>
<evidence type="ECO:0000256" key="7">
    <source>
        <dbReference type="SAM" id="Phobius"/>
    </source>
</evidence>
<dbReference type="GO" id="GO:0016020">
    <property type="term" value="C:membrane"/>
    <property type="evidence" value="ECO:0007669"/>
    <property type="project" value="UniProtKB-SubCell"/>
</dbReference>
<feature type="transmembrane region" description="Helical" evidence="7">
    <location>
        <begin position="387"/>
        <end position="412"/>
    </location>
</feature>
<keyword evidence="10" id="KW-1185">Reference proteome</keyword>
<dbReference type="InterPro" id="IPR011701">
    <property type="entry name" value="MFS"/>
</dbReference>
<evidence type="ECO:0000256" key="6">
    <source>
        <dbReference type="SAM" id="MobiDB-lite"/>
    </source>
</evidence>
<feature type="domain" description="Major facilitator superfamily (MFS) profile" evidence="8">
    <location>
        <begin position="65"/>
        <end position="481"/>
    </location>
</feature>
<evidence type="ECO:0000256" key="1">
    <source>
        <dbReference type="ARBA" id="ARBA00004141"/>
    </source>
</evidence>
<dbReference type="Gene3D" id="1.20.1250.20">
    <property type="entry name" value="MFS general substrate transporter like domains"/>
    <property type="match status" value="1"/>
</dbReference>
<feature type="region of interest" description="Disordered" evidence="6">
    <location>
        <begin position="510"/>
        <end position="529"/>
    </location>
</feature>
<feature type="transmembrane region" description="Helical" evidence="7">
    <location>
        <begin position="361"/>
        <end position="381"/>
    </location>
</feature>
<dbReference type="Gene3D" id="1.20.1720.10">
    <property type="entry name" value="Multidrug resistance protein D"/>
    <property type="match status" value="1"/>
</dbReference>
<organism evidence="9 10">
    <name type="scientific">Staphylotrichum longicolle</name>
    <dbReference type="NCBI Taxonomy" id="669026"/>
    <lineage>
        <taxon>Eukaryota</taxon>
        <taxon>Fungi</taxon>
        <taxon>Dikarya</taxon>
        <taxon>Ascomycota</taxon>
        <taxon>Pezizomycotina</taxon>
        <taxon>Sordariomycetes</taxon>
        <taxon>Sordariomycetidae</taxon>
        <taxon>Sordariales</taxon>
        <taxon>Chaetomiaceae</taxon>
        <taxon>Staphylotrichum</taxon>
    </lineage>
</organism>
<name>A0AAD4HYU5_9PEZI</name>
<keyword evidence="3 7" id="KW-0812">Transmembrane</keyword>
<feature type="transmembrane region" description="Helical" evidence="7">
    <location>
        <begin position="336"/>
        <end position="354"/>
    </location>
</feature>
<dbReference type="GO" id="GO:0022857">
    <property type="term" value="F:transmembrane transporter activity"/>
    <property type="evidence" value="ECO:0007669"/>
    <property type="project" value="InterPro"/>
</dbReference>
<dbReference type="SUPFAM" id="SSF103473">
    <property type="entry name" value="MFS general substrate transporter"/>
    <property type="match status" value="1"/>
</dbReference>
<feature type="transmembrane region" description="Helical" evidence="7">
    <location>
        <begin position="62"/>
        <end position="87"/>
    </location>
</feature>
<gene>
    <name evidence="9" type="ORF">NEMBOFW57_007198</name>
</gene>
<dbReference type="InterPro" id="IPR020846">
    <property type="entry name" value="MFS_dom"/>
</dbReference>
<comment type="subcellular location">
    <subcellularLocation>
        <location evidence="1">Membrane</location>
        <topology evidence="1">Multi-pass membrane protein</topology>
    </subcellularLocation>
</comment>
<dbReference type="AlphaFoldDB" id="A0AAD4HYU5"/>
<evidence type="ECO:0000256" key="4">
    <source>
        <dbReference type="ARBA" id="ARBA00022989"/>
    </source>
</evidence>
<evidence type="ECO:0000256" key="2">
    <source>
        <dbReference type="ARBA" id="ARBA00022448"/>
    </source>
</evidence>
<dbReference type="PANTHER" id="PTHR42718:SF9">
    <property type="entry name" value="MAJOR FACILITATOR SUPERFAMILY MULTIDRUG TRANSPORTER MFSC"/>
    <property type="match status" value="1"/>
</dbReference>
<protein>
    <recommendedName>
        <fullName evidence="8">Major facilitator superfamily (MFS) profile domain-containing protein</fullName>
    </recommendedName>
</protein>
<keyword evidence="5 7" id="KW-0472">Membrane</keyword>
<reference evidence="9" key="1">
    <citation type="submission" date="2023-02" db="EMBL/GenBank/DDBJ databases">
        <authorList>
            <person name="Palmer J.M."/>
        </authorList>
    </citation>
    <scope>NUCLEOTIDE SEQUENCE</scope>
    <source>
        <strain evidence="9">FW57</strain>
    </source>
</reference>
<keyword evidence="2" id="KW-0813">Transport</keyword>
<feature type="transmembrane region" description="Helical" evidence="7">
    <location>
        <begin position="189"/>
        <end position="207"/>
    </location>
</feature>
<dbReference type="EMBL" id="JAHCVI010000003">
    <property type="protein sequence ID" value="KAG7287685.1"/>
    <property type="molecule type" value="Genomic_DNA"/>
</dbReference>
<feature type="transmembrane region" description="Helical" evidence="7">
    <location>
        <begin position="296"/>
        <end position="316"/>
    </location>
</feature>
<evidence type="ECO:0000313" key="10">
    <source>
        <dbReference type="Proteomes" id="UP001197093"/>
    </source>
</evidence>
<dbReference type="Pfam" id="PF07690">
    <property type="entry name" value="MFS_1"/>
    <property type="match status" value="1"/>
</dbReference>
<proteinExistence type="predicted"/>
<sequence length="529" mass="56306">MSGSSSRDGLEKTVALHGEKEKGGALLPPPSSEDAEVSDVAEVAEDDSQNLTSGLPFSKARCIALVATLTGASFLNSLSGQAVVIILPTIGKDLDIPEARLQWILSAYALTFGCFMLFWGRVADIYGKRKIFVLGSAWFAATTLINPFLPNEIAFDLFRGLQGLGAAANVPTAIGILGTTFPPSKAKNYAFSCYGFAISAAAVFVIPPSKPPVREEGAPRPSIDWLGAFLITVGLLALLFALTEGNVVGWSTPWIPVVIVVSIILVALFTFWQHHLEKTGKLAPIMKVSSFRDPQFSAAMAIMALFFSSFNGFLVYATYFYQDYQGLSPLQTTLRFMPTGITGFITAVIVSQLLSRVPTYLMLAVGNICVSIAALLFAVPIPPETSYWAWSFPAMVISVFGADTAWPCLILFTSHSLPQSDQALGGALVNSMGQIGRAIGLAVATAIQTAVMSKERGVIVQKAGSVEVGDLPSLLGLRAAEWWNFALGISALSVVLVAFRGSGIIGKAGVKTPQASPQPINRRDEEESA</sequence>
<feature type="transmembrane region" description="Helical" evidence="7">
    <location>
        <begin position="482"/>
        <end position="499"/>
    </location>
</feature>
<feature type="transmembrane region" description="Helical" evidence="7">
    <location>
        <begin position="131"/>
        <end position="149"/>
    </location>
</feature>
<feature type="region of interest" description="Disordered" evidence="6">
    <location>
        <begin position="1"/>
        <end position="38"/>
    </location>
</feature>
<feature type="transmembrane region" description="Helical" evidence="7">
    <location>
        <begin position="254"/>
        <end position="272"/>
    </location>
</feature>
<keyword evidence="4 7" id="KW-1133">Transmembrane helix</keyword>
<feature type="transmembrane region" description="Helical" evidence="7">
    <location>
        <begin position="99"/>
        <end position="119"/>
    </location>
</feature>
<dbReference type="PROSITE" id="PS50850">
    <property type="entry name" value="MFS"/>
    <property type="match status" value="1"/>
</dbReference>
<dbReference type="Proteomes" id="UP001197093">
    <property type="component" value="Unassembled WGS sequence"/>
</dbReference>
<dbReference type="CDD" id="cd17476">
    <property type="entry name" value="MFS_Amf1_MDR_like"/>
    <property type="match status" value="1"/>
</dbReference>
<evidence type="ECO:0000256" key="3">
    <source>
        <dbReference type="ARBA" id="ARBA00022692"/>
    </source>
</evidence>
<dbReference type="InterPro" id="IPR036259">
    <property type="entry name" value="MFS_trans_sf"/>
</dbReference>
<dbReference type="PANTHER" id="PTHR42718">
    <property type="entry name" value="MAJOR FACILITATOR SUPERFAMILY MULTIDRUG TRANSPORTER MFSC"/>
    <property type="match status" value="1"/>
</dbReference>
<feature type="transmembrane region" description="Helical" evidence="7">
    <location>
        <begin position="223"/>
        <end position="242"/>
    </location>
</feature>
<comment type="caution">
    <text evidence="9">The sequence shown here is derived from an EMBL/GenBank/DDBJ whole genome shotgun (WGS) entry which is preliminary data.</text>
</comment>